<evidence type="ECO:0000313" key="1">
    <source>
        <dbReference type="EMBL" id="KAH9527544.1"/>
    </source>
</evidence>
<protein>
    <submittedName>
        <fullName evidence="1">Uncharacterized protein</fullName>
    </submittedName>
</protein>
<dbReference type="AlphaFoldDB" id="A0A922L9I1"/>
<proteinExistence type="predicted"/>
<reference evidence="1" key="2">
    <citation type="journal article" date="2022" name="Res Sq">
        <title>Comparative Genomics Reveals Insights into the Divergent Evolution of Astigmatic Mites and Household Pest Adaptations.</title>
        <authorList>
            <person name="Xiong Q."/>
            <person name="Wan A.T.-Y."/>
            <person name="Liu X.-Y."/>
            <person name="Fung C.S.-H."/>
            <person name="Xiao X."/>
            <person name="Malainual N."/>
            <person name="Hou J."/>
            <person name="Wang L."/>
            <person name="Wang M."/>
            <person name="Yang K."/>
            <person name="Cui Y."/>
            <person name="Leung E."/>
            <person name="Nong W."/>
            <person name="Shin S.-K."/>
            <person name="Au S."/>
            <person name="Jeong K.Y."/>
            <person name="Chew F.T."/>
            <person name="Hui J."/>
            <person name="Leung T.F."/>
            <person name="Tungtrongchitr A."/>
            <person name="Zhong N."/>
            <person name="Liu Z."/>
            <person name="Tsui S."/>
        </authorList>
    </citation>
    <scope>NUCLEOTIDE SEQUENCE</scope>
    <source>
        <strain evidence="1">Derf</strain>
        <tissue evidence="1">Whole organism</tissue>
    </source>
</reference>
<name>A0A922L9I1_DERFA</name>
<keyword evidence="2" id="KW-1185">Reference proteome</keyword>
<feature type="non-terminal residue" evidence="1">
    <location>
        <position position="1"/>
    </location>
</feature>
<dbReference type="Proteomes" id="UP000790347">
    <property type="component" value="Unassembled WGS sequence"/>
</dbReference>
<organism evidence="1 2">
    <name type="scientific">Dermatophagoides farinae</name>
    <name type="common">American house dust mite</name>
    <dbReference type="NCBI Taxonomy" id="6954"/>
    <lineage>
        <taxon>Eukaryota</taxon>
        <taxon>Metazoa</taxon>
        <taxon>Ecdysozoa</taxon>
        <taxon>Arthropoda</taxon>
        <taxon>Chelicerata</taxon>
        <taxon>Arachnida</taxon>
        <taxon>Acari</taxon>
        <taxon>Acariformes</taxon>
        <taxon>Sarcoptiformes</taxon>
        <taxon>Astigmata</taxon>
        <taxon>Psoroptidia</taxon>
        <taxon>Analgoidea</taxon>
        <taxon>Pyroglyphidae</taxon>
        <taxon>Dermatophagoidinae</taxon>
        <taxon>Dermatophagoides</taxon>
    </lineage>
</organism>
<comment type="caution">
    <text evidence="1">The sequence shown here is derived from an EMBL/GenBank/DDBJ whole genome shotgun (WGS) entry which is preliminary data.</text>
</comment>
<sequence length="69" mass="8523">DLRSKNNNNELWNGRRRRKLQLDSVRYSTLLNQSLCRRRRRCRLGRSIGKQQNRVDNFNQFDNQFSRLR</sequence>
<gene>
    <name evidence="1" type="ORF">DERF_001553</name>
</gene>
<evidence type="ECO:0000313" key="2">
    <source>
        <dbReference type="Proteomes" id="UP000790347"/>
    </source>
</evidence>
<dbReference type="EMBL" id="ASGP02000001">
    <property type="protein sequence ID" value="KAH9527544.1"/>
    <property type="molecule type" value="Genomic_DNA"/>
</dbReference>
<accession>A0A922L9I1</accession>
<reference evidence="1" key="1">
    <citation type="submission" date="2013-05" db="EMBL/GenBank/DDBJ databases">
        <authorList>
            <person name="Yim A.K.Y."/>
            <person name="Chan T.F."/>
            <person name="Ji K.M."/>
            <person name="Liu X.Y."/>
            <person name="Zhou J.W."/>
            <person name="Li R.Q."/>
            <person name="Yang K.Y."/>
            <person name="Li J."/>
            <person name="Li M."/>
            <person name="Law P.T.W."/>
            <person name="Wu Y.L."/>
            <person name="Cai Z.L."/>
            <person name="Qin H."/>
            <person name="Bao Y."/>
            <person name="Leung R.K.K."/>
            <person name="Ng P.K.S."/>
            <person name="Zou J."/>
            <person name="Zhong X.J."/>
            <person name="Ran P.X."/>
            <person name="Zhong N.S."/>
            <person name="Liu Z.G."/>
            <person name="Tsui S.K.W."/>
        </authorList>
    </citation>
    <scope>NUCLEOTIDE SEQUENCE</scope>
    <source>
        <strain evidence="1">Derf</strain>
        <tissue evidence="1">Whole organism</tissue>
    </source>
</reference>